<keyword evidence="3" id="KW-1185">Reference proteome</keyword>
<evidence type="ECO:0000313" key="2">
    <source>
        <dbReference type="EMBL" id="EXI66434.1"/>
    </source>
</evidence>
<name>A0A011PJK4_9PROT</name>
<organism evidence="2 3">
    <name type="scientific">Candidatus Accumulibacter adjunctus</name>
    <dbReference type="NCBI Taxonomy" id="1454001"/>
    <lineage>
        <taxon>Bacteria</taxon>
        <taxon>Pseudomonadati</taxon>
        <taxon>Pseudomonadota</taxon>
        <taxon>Betaproteobacteria</taxon>
        <taxon>Candidatus Accumulibacter</taxon>
    </lineage>
</organism>
<feature type="region of interest" description="Disordered" evidence="1">
    <location>
        <begin position="44"/>
        <end position="63"/>
    </location>
</feature>
<sequence length="150" mass="15866">MEGLGKETEVLPLDRCHGEEPCPLVANARASSLVRLIGASTGERRARGKRQVLSAPAGRPCDIGPERQRAGLHFGGATADQPGRIPAVRGRSIRTYAQLRRRLAAMPATTAAASRPSVPGTGTPFDSTVITTLSRMAPMLSPPSFANDRL</sequence>
<dbReference type="EMBL" id="JFAX01000015">
    <property type="protein sequence ID" value="EXI66434.1"/>
    <property type="molecule type" value="Genomic_DNA"/>
</dbReference>
<gene>
    <name evidence="2" type="ORF">AW08_02548</name>
</gene>
<accession>A0A011PJK4</accession>
<proteinExistence type="predicted"/>
<evidence type="ECO:0000313" key="3">
    <source>
        <dbReference type="Proteomes" id="UP000020218"/>
    </source>
</evidence>
<dbReference type="Proteomes" id="UP000020218">
    <property type="component" value="Unassembled WGS sequence"/>
</dbReference>
<comment type="caution">
    <text evidence="2">The sequence shown here is derived from an EMBL/GenBank/DDBJ whole genome shotgun (WGS) entry which is preliminary data.</text>
</comment>
<dbReference type="AlphaFoldDB" id="A0A011PJK4"/>
<evidence type="ECO:0000256" key="1">
    <source>
        <dbReference type="SAM" id="MobiDB-lite"/>
    </source>
</evidence>
<protein>
    <submittedName>
        <fullName evidence="2">Uncharacterized protein</fullName>
    </submittedName>
</protein>
<reference evidence="2" key="1">
    <citation type="submission" date="2014-02" db="EMBL/GenBank/DDBJ databases">
        <title>Expanding our view of genomic diversity in Candidatus Accumulibacter clades.</title>
        <authorList>
            <person name="Skennerton C.T."/>
            <person name="Barr J.J."/>
            <person name="Slater F.R."/>
            <person name="Bond P.L."/>
            <person name="Tyson G.W."/>
        </authorList>
    </citation>
    <scope>NUCLEOTIDE SEQUENCE [LARGE SCALE GENOMIC DNA]</scope>
</reference>